<evidence type="ECO:0000313" key="2">
    <source>
        <dbReference type="Proteomes" id="UP000820977"/>
    </source>
</evidence>
<proteinExistence type="predicted"/>
<protein>
    <submittedName>
        <fullName evidence="1">Uncharacterized protein</fullName>
    </submittedName>
</protein>
<comment type="caution">
    <text evidence="1">The sequence shown here is derived from an EMBL/GenBank/DDBJ whole genome shotgun (WGS) entry which is preliminary data.</text>
</comment>
<accession>A0ABX2B710</accession>
<keyword evidence="2" id="KW-1185">Reference proteome</keyword>
<dbReference type="RefSeq" id="WP_172345315.1">
    <property type="nucleotide sequence ID" value="NZ_CATJFF010000080.1"/>
</dbReference>
<dbReference type="Proteomes" id="UP000820977">
    <property type="component" value="Unassembled WGS sequence"/>
</dbReference>
<dbReference type="EMBL" id="JABKKJ010000019">
    <property type="protein sequence ID" value="NPE25849.1"/>
    <property type="molecule type" value="Genomic_DNA"/>
</dbReference>
<name>A0ABX2B710_9BACT</name>
<evidence type="ECO:0000313" key="1">
    <source>
        <dbReference type="EMBL" id="NPE25849.1"/>
    </source>
</evidence>
<sequence>MDCQGFFYNSQNGDDCIARLYAKETGNTVSTDNTAANAYVDLLPKSYGEPFHALELNPNQPAIVEDGLVSNKIEAAITFYAQTFPNSVLIYINFDEKKEPESRNVELGIEITKDMGNTDVVYFDDFQLKYLGESFALDEDKTSFRTDGDDKTIYTNRVMILKRSLKADKWNGITLPVSLTKQQLNTAFFPNPRIAVLTDMSSPYTISFKLIDLTKYKDDAIVLQAGKNYIIKPGYEGRQGNVEIGDGSNTVIEGPYYTIDRVNLKPSDITEEEATKHTSSDDGPFTNSGCDCQLRLYGCYQRQDAPSTAYMLYGGDMYHLTSPYKMKGFDCWIEDAHQVANPKARHKMSFTAYLDGVSDGETTDIREALTGRTDNEDSAVYNMQGQAVCGKGISPTHLPKGIYIRNGRKFIVR</sequence>
<organism evidence="1 2">
    <name type="scientific">Xylanibacter caecicola</name>
    <dbReference type="NCBI Taxonomy" id="2736294"/>
    <lineage>
        <taxon>Bacteria</taxon>
        <taxon>Pseudomonadati</taxon>
        <taxon>Bacteroidota</taxon>
        <taxon>Bacteroidia</taxon>
        <taxon>Bacteroidales</taxon>
        <taxon>Prevotellaceae</taxon>
        <taxon>Xylanibacter</taxon>
    </lineage>
</organism>
<reference evidence="1 2" key="1">
    <citation type="submission" date="2020-05" db="EMBL/GenBank/DDBJ databases">
        <title>Distinct polysaccharide utilization as determinants for interspecies competition between intestinal Prevotella spp.</title>
        <authorList>
            <person name="Galvez E.J.C."/>
            <person name="Iljazovic A."/>
            <person name="Strowig T."/>
        </authorList>
    </citation>
    <scope>NUCLEOTIDE SEQUENCE [LARGE SCALE GENOMIC DNA]</scope>
    <source>
        <strain evidence="1 2">PCHR</strain>
    </source>
</reference>
<gene>
    <name evidence="1" type="ORF">HPS54_10030</name>
</gene>